<dbReference type="InterPro" id="IPR000182">
    <property type="entry name" value="GNAT_dom"/>
</dbReference>
<dbReference type="Gene3D" id="3.40.630.30">
    <property type="match status" value="1"/>
</dbReference>
<dbReference type="PROSITE" id="PS51186">
    <property type="entry name" value="GNAT"/>
    <property type="match status" value="1"/>
</dbReference>
<dbReference type="EC" id="2.3.-.-" evidence="2"/>
<accession>A0ABW4Y1P1</accession>
<gene>
    <name evidence="2" type="ORF">ACFSJE_15415</name>
</gene>
<keyword evidence="2" id="KW-0808">Transferase</keyword>
<sequence>MAHIKCIKLSKADKSDLMNLMNHPKVRRQMPLLKGYFDENKCKKFVAAKESLWMEHGYGPWAFMIDGVFAGWGGVQPENGTADLALVLHPDFWGVGRMLYQKIIHFAFNELQLPSVTVLFPPTRTRVQGLLKLGFQEEGNVKIANKSFVRFCLYR</sequence>
<comment type="caution">
    <text evidence="2">The sequence shown here is derived from an EMBL/GenBank/DDBJ whole genome shotgun (WGS) entry which is preliminary data.</text>
</comment>
<keyword evidence="3" id="KW-1185">Reference proteome</keyword>
<evidence type="ECO:0000313" key="2">
    <source>
        <dbReference type="EMBL" id="MFD2101177.1"/>
    </source>
</evidence>
<dbReference type="GO" id="GO:0016746">
    <property type="term" value="F:acyltransferase activity"/>
    <property type="evidence" value="ECO:0007669"/>
    <property type="project" value="UniProtKB-KW"/>
</dbReference>
<dbReference type="SUPFAM" id="SSF55729">
    <property type="entry name" value="Acyl-CoA N-acyltransferases (Nat)"/>
    <property type="match status" value="1"/>
</dbReference>
<reference evidence="3" key="1">
    <citation type="journal article" date="2019" name="Int. J. Syst. Evol. Microbiol.">
        <title>The Global Catalogue of Microorganisms (GCM) 10K type strain sequencing project: providing services to taxonomists for standard genome sequencing and annotation.</title>
        <authorList>
            <consortium name="The Broad Institute Genomics Platform"/>
            <consortium name="The Broad Institute Genome Sequencing Center for Infectious Disease"/>
            <person name="Wu L."/>
            <person name="Ma J."/>
        </authorList>
    </citation>
    <scope>NUCLEOTIDE SEQUENCE [LARGE SCALE GENOMIC DNA]</scope>
    <source>
        <strain evidence="3">JCM 3389</strain>
    </source>
</reference>
<evidence type="ECO:0000259" key="1">
    <source>
        <dbReference type="PROSITE" id="PS51186"/>
    </source>
</evidence>
<keyword evidence="2" id="KW-0012">Acyltransferase</keyword>
<protein>
    <submittedName>
        <fullName evidence="2">GNAT family N-acetyltransferase</fullName>
        <ecNumber evidence="2">2.3.-.-</ecNumber>
    </submittedName>
</protein>
<name>A0ABW4Y1P1_9FLAO</name>
<feature type="domain" description="N-acetyltransferase" evidence="1">
    <location>
        <begin position="4"/>
        <end position="155"/>
    </location>
</feature>
<dbReference type="Pfam" id="PF13302">
    <property type="entry name" value="Acetyltransf_3"/>
    <property type="match status" value="1"/>
</dbReference>
<dbReference type="RefSeq" id="WP_379831762.1">
    <property type="nucleotide sequence ID" value="NZ_JBHUHU010000005.1"/>
</dbReference>
<proteinExistence type="predicted"/>
<evidence type="ECO:0000313" key="3">
    <source>
        <dbReference type="Proteomes" id="UP001597342"/>
    </source>
</evidence>
<organism evidence="2 3">
    <name type="scientific">Flagellimonas iocasae</name>
    <dbReference type="NCBI Taxonomy" id="2055905"/>
    <lineage>
        <taxon>Bacteria</taxon>
        <taxon>Pseudomonadati</taxon>
        <taxon>Bacteroidota</taxon>
        <taxon>Flavobacteriia</taxon>
        <taxon>Flavobacteriales</taxon>
        <taxon>Flavobacteriaceae</taxon>
        <taxon>Flagellimonas</taxon>
    </lineage>
</organism>
<dbReference type="EMBL" id="JBHUHU010000005">
    <property type="protein sequence ID" value="MFD2101177.1"/>
    <property type="molecule type" value="Genomic_DNA"/>
</dbReference>
<dbReference type="Proteomes" id="UP001597342">
    <property type="component" value="Unassembled WGS sequence"/>
</dbReference>
<dbReference type="InterPro" id="IPR016181">
    <property type="entry name" value="Acyl_CoA_acyltransferase"/>
</dbReference>